<evidence type="ECO:0000313" key="4">
    <source>
        <dbReference type="EMBL" id="CAA9515644.1"/>
    </source>
</evidence>
<evidence type="ECO:0000256" key="1">
    <source>
        <dbReference type="ARBA" id="ARBA00004613"/>
    </source>
</evidence>
<dbReference type="PROSITE" id="PS51677">
    <property type="entry name" value="NODB"/>
    <property type="match status" value="1"/>
</dbReference>
<sequence>MIVPAPPSTRTTRASGLLAASGVLGLLERVPAWRGVLVLNYHRIGDPASSFLDHGVFSATPEAFEAHVRHLARRTQVIRLEDLPACLARGRGRRVAVTFDDGYRDNYEHALPVLRRYGVHATFFLTTGFLDGPALAWWDETAWIMRRATVDQVPPLDHLPEGLDLRGPDARERAIETIAETYKRLPAEQAEALMARLRDRARAPEHPGPSPWMSWDMAREIRDAGMGIGGHTVHHPVLANVDDARLASELGGCAERLRDELGVDMRMFAYPVGRPESYDARAVEQLRALGVRIACAFHGGFARPGHTDLLQVPRATVSVDMSLATLRLRAALPQRFATW</sequence>
<dbReference type="CDD" id="cd10918">
    <property type="entry name" value="CE4_NodB_like_5s_6s"/>
    <property type="match status" value="1"/>
</dbReference>
<dbReference type="Gene3D" id="3.20.20.370">
    <property type="entry name" value="Glycoside hydrolase/deacetylase"/>
    <property type="match status" value="1"/>
</dbReference>
<name>A0A6J4T712_9ACTN</name>
<dbReference type="GO" id="GO:0016810">
    <property type="term" value="F:hydrolase activity, acting on carbon-nitrogen (but not peptide) bonds"/>
    <property type="evidence" value="ECO:0007669"/>
    <property type="project" value="InterPro"/>
</dbReference>
<accession>A0A6J4T712</accession>
<protein>
    <submittedName>
        <fullName evidence="4">Polysaccharide deacetylase</fullName>
    </submittedName>
</protein>
<organism evidence="4">
    <name type="scientific">uncultured Solirubrobacteraceae bacterium</name>
    <dbReference type="NCBI Taxonomy" id="1162706"/>
    <lineage>
        <taxon>Bacteria</taxon>
        <taxon>Bacillati</taxon>
        <taxon>Actinomycetota</taxon>
        <taxon>Thermoleophilia</taxon>
        <taxon>Solirubrobacterales</taxon>
        <taxon>Solirubrobacteraceae</taxon>
        <taxon>environmental samples</taxon>
    </lineage>
</organism>
<reference evidence="4" key="1">
    <citation type="submission" date="2020-02" db="EMBL/GenBank/DDBJ databases">
        <authorList>
            <person name="Meier V. D."/>
        </authorList>
    </citation>
    <scope>NUCLEOTIDE SEQUENCE</scope>
    <source>
        <strain evidence="4">AVDCRST_MAG13</strain>
    </source>
</reference>
<dbReference type="PANTHER" id="PTHR34216">
    <property type="match status" value="1"/>
</dbReference>
<dbReference type="AlphaFoldDB" id="A0A6J4T712"/>
<comment type="subcellular location">
    <subcellularLocation>
        <location evidence="1">Secreted</location>
    </subcellularLocation>
</comment>
<evidence type="ECO:0000256" key="2">
    <source>
        <dbReference type="ARBA" id="ARBA00022729"/>
    </source>
</evidence>
<keyword evidence="2" id="KW-0732">Signal</keyword>
<dbReference type="InterPro" id="IPR051398">
    <property type="entry name" value="Polysacch_Deacetylase"/>
</dbReference>
<dbReference type="Pfam" id="PF01522">
    <property type="entry name" value="Polysacc_deac_1"/>
    <property type="match status" value="2"/>
</dbReference>
<proteinExistence type="predicted"/>
<gene>
    <name evidence="4" type="ORF">AVDCRST_MAG13-3059</name>
</gene>
<dbReference type="PANTHER" id="PTHR34216:SF3">
    <property type="entry name" value="POLY-BETA-1,6-N-ACETYL-D-GLUCOSAMINE N-DEACETYLASE"/>
    <property type="match status" value="1"/>
</dbReference>
<dbReference type="GO" id="GO:0005576">
    <property type="term" value="C:extracellular region"/>
    <property type="evidence" value="ECO:0007669"/>
    <property type="project" value="UniProtKB-SubCell"/>
</dbReference>
<dbReference type="InterPro" id="IPR002509">
    <property type="entry name" value="NODB_dom"/>
</dbReference>
<feature type="domain" description="NodB homology" evidence="3">
    <location>
        <begin position="93"/>
        <end position="339"/>
    </location>
</feature>
<dbReference type="InterPro" id="IPR011330">
    <property type="entry name" value="Glyco_hydro/deAcase_b/a-brl"/>
</dbReference>
<dbReference type="SUPFAM" id="SSF88713">
    <property type="entry name" value="Glycoside hydrolase/deacetylase"/>
    <property type="match status" value="1"/>
</dbReference>
<dbReference type="EMBL" id="CADCVO010000495">
    <property type="protein sequence ID" value="CAA9515644.1"/>
    <property type="molecule type" value="Genomic_DNA"/>
</dbReference>
<evidence type="ECO:0000259" key="3">
    <source>
        <dbReference type="PROSITE" id="PS51677"/>
    </source>
</evidence>
<dbReference type="GO" id="GO:0005975">
    <property type="term" value="P:carbohydrate metabolic process"/>
    <property type="evidence" value="ECO:0007669"/>
    <property type="project" value="InterPro"/>
</dbReference>